<evidence type="ECO:0000313" key="1">
    <source>
        <dbReference type="EMBL" id="MQT13395.1"/>
    </source>
</evidence>
<reference evidence="1 2" key="1">
    <citation type="submission" date="2019-09" db="EMBL/GenBank/DDBJ databases">
        <title>Segnochrobactrum spirostomi gen. nov., sp. nov., isolated from the ciliate Spirostomum cf. yagiui and description of a novel family, Segnochrobactraceae fam. nov. within the order Rhizobiales of the class Alphaproteobacteria.</title>
        <authorList>
            <person name="Akter S."/>
            <person name="Shazib S.U.A."/>
            <person name="Shin M.K."/>
        </authorList>
    </citation>
    <scope>NUCLEOTIDE SEQUENCE [LARGE SCALE GENOMIC DNA]</scope>
    <source>
        <strain evidence="1 2">Sp-1</strain>
    </source>
</reference>
<keyword evidence="2" id="KW-1185">Reference proteome</keyword>
<comment type="caution">
    <text evidence="1">The sequence shown here is derived from an EMBL/GenBank/DDBJ whole genome shotgun (WGS) entry which is preliminary data.</text>
</comment>
<name>A0A6A7Y3U9_9HYPH</name>
<organism evidence="1 2">
    <name type="scientific">Segnochrobactrum spirostomi</name>
    <dbReference type="NCBI Taxonomy" id="2608987"/>
    <lineage>
        <taxon>Bacteria</taxon>
        <taxon>Pseudomonadati</taxon>
        <taxon>Pseudomonadota</taxon>
        <taxon>Alphaproteobacteria</taxon>
        <taxon>Hyphomicrobiales</taxon>
        <taxon>Segnochrobactraceae</taxon>
        <taxon>Segnochrobactrum</taxon>
    </lineage>
</organism>
<dbReference type="AlphaFoldDB" id="A0A6A7Y3U9"/>
<dbReference type="RefSeq" id="WP_153481856.1">
    <property type="nucleotide sequence ID" value="NZ_VWNA01000001.1"/>
</dbReference>
<accession>A0A6A7Y3U9</accession>
<protein>
    <submittedName>
        <fullName evidence="1">Uncharacterized protein</fullName>
    </submittedName>
</protein>
<proteinExistence type="predicted"/>
<evidence type="ECO:0000313" key="2">
    <source>
        <dbReference type="Proteomes" id="UP000332515"/>
    </source>
</evidence>
<sequence>MPKNLEPSFDAIIARRNALAALPPGEDRDRAALELDRMAIRALGAALAASGDLTPAAAERVRGWTTPAVRPVNRVHRQQATLAAALRGFGLSGNEETD</sequence>
<dbReference type="EMBL" id="VWNA01000001">
    <property type="protein sequence ID" value="MQT13395.1"/>
    <property type="molecule type" value="Genomic_DNA"/>
</dbReference>
<dbReference type="Proteomes" id="UP000332515">
    <property type="component" value="Unassembled WGS sequence"/>
</dbReference>
<gene>
    <name evidence="1" type="ORF">F0357_12225</name>
</gene>